<dbReference type="EMBL" id="OBEL01000006">
    <property type="protein sequence ID" value="SNZ21045.1"/>
    <property type="molecule type" value="Genomic_DNA"/>
</dbReference>
<accession>A0A285PH53</accession>
<dbReference type="RefSeq" id="WP_097155407.1">
    <property type="nucleotide sequence ID" value="NZ_OBEL01000006.1"/>
</dbReference>
<dbReference type="OrthoDB" id="7266613at2"/>
<name>A0A285PH53_9HYPH</name>
<evidence type="ECO:0008006" key="3">
    <source>
        <dbReference type="Google" id="ProtNLM"/>
    </source>
</evidence>
<dbReference type="InterPro" id="IPR018642">
    <property type="entry name" value="DUF2066"/>
</dbReference>
<proteinExistence type="predicted"/>
<dbReference type="Pfam" id="PF09839">
    <property type="entry name" value="DUF2066"/>
    <property type="match status" value="1"/>
</dbReference>
<reference evidence="1 2" key="1">
    <citation type="submission" date="2017-09" db="EMBL/GenBank/DDBJ databases">
        <authorList>
            <person name="Ehlers B."/>
            <person name="Leendertz F.H."/>
        </authorList>
    </citation>
    <scope>NUCLEOTIDE SEQUENCE [LARGE SCALE GENOMIC DNA]</scope>
    <source>
        <strain evidence="1 2">DSM 18289</strain>
    </source>
</reference>
<protein>
    <recommendedName>
        <fullName evidence="3">DUF2066 domain-containing protein</fullName>
    </recommendedName>
</protein>
<evidence type="ECO:0000313" key="1">
    <source>
        <dbReference type="EMBL" id="SNZ21045.1"/>
    </source>
</evidence>
<sequence>MRLYLYIAIFLSGLLGQSVLPAYAGHEHLYSATTIITGQDNLPERKRGMVECLKMVVAKASGNRLVLTNPEVLDALQRVEEYVASFSYLDRKEGIQISDEQGTRDRSFEFTVLFDEKKINTLLAKAGTAPWLKTRPEILILLNVWDGQADYLVTETSERGWGQREVIFSLRNRTALSLIIPRSDAMPIETEAKTILTGRMSVNKEGYWVSDWKLSDADNKQSWISPIGTFDKVIAHAIWKSVDLLAKENR</sequence>
<keyword evidence="2" id="KW-1185">Reference proteome</keyword>
<dbReference type="Proteomes" id="UP000219439">
    <property type="component" value="Unassembled WGS sequence"/>
</dbReference>
<organism evidence="1 2">
    <name type="scientific">Cohaesibacter gelatinilyticus</name>
    <dbReference type="NCBI Taxonomy" id="372072"/>
    <lineage>
        <taxon>Bacteria</taxon>
        <taxon>Pseudomonadati</taxon>
        <taxon>Pseudomonadota</taxon>
        <taxon>Alphaproteobacteria</taxon>
        <taxon>Hyphomicrobiales</taxon>
        <taxon>Cohaesibacteraceae</taxon>
    </lineage>
</organism>
<evidence type="ECO:0000313" key="2">
    <source>
        <dbReference type="Proteomes" id="UP000219439"/>
    </source>
</evidence>
<dbReference type="AlphaFoldDB" id="A0A285PH53"/>
<gene>
    <name evidence="1" type="ORF">SAMN06265368_4159</name>
</gene>